<reference evidence="15" key="1">
    <citation type="submission" date="2008-03" db="EMBL/GenBank/DDBJ databases">
        <title>Complete sequence of chromosome of Beijerinckia indica subsp. indica ATCC 9039.</title>
        <authorList>
            <consortium name="US DOE Joint Genome Institute"/>
            <person name="Copeland A."/>
            <person name="Lucas S."/>
            <person name="Lapidus A."/>
            <person name="Glavina del Rio T."/>
            <person name="Dalin E."/>
            <person name="Tice H."/>
            <person name="Bruce D."/>
            <person name="Goodwin L."/>
            <person name="Pitluck S."/>
            <person name="LaButti K."/>
            <person name="Schmutz J."/>
            <person name="Larimer F."/>
            <person name="Land M."/>
            <person name="Hauser L."/>
            <person name="Kyrpides N."/>
            <person name="Mikhailova N."/>
            <person name="Dunfield P.F."/>
            <person name="Dedysh S.N."/>
            <person name="Liesack W."/>
            <person name="Saw J.H."/>
            <person name="Alam M."/>
            <person name="Chen Y."/>
            <person name="Murrell J.C."/>
            <person name="Richardson P."/>
        </authorList>
    </citation>
    <scope>NUCLEOTIDE SEQUENCE [LARGE SCALE GENOMIC DNA]</scope>
    <source>
        <strain evidence="15">ATCC 9039 / DSM 1715 / NCIMB 8712</strain>
    </source>
</reference>
<dbReference type="AlphaFoldDB" id="B2IFX4"/>
<evidence type="ECO:0000256" key="2">
    <source>
        <dbReference type="ARBA" id="ARBA00022448"/>
    </source>
</evidence>
<dbReference type="GO" id="GO:0015344">
    <property type="term" value="F:siderophore uptake transmembrane transporter activity"/>
    <property type="evidence" value="ECO:0007669"/>
    <property type="project" value="TreeGrafter"/>
</dbReference>
<keyword evidence="6 11" id="KW-0798">TonB box</keyword>
<keyword evidence="7 10" id="KW-0472">Membrane</keyword>
<dbReference type="STRING" id="395963.Bind_2092"/>
<keyword evidence="9 10" id="KW-0998">Cell outer membrane</keyword>
<dbReference type="Gene3D" id="2.40.170.20">
    <property type="entry name" value="TonB-dependent receptor, beta-barrel domain"/>
    <property type="match status" value="1"/>
</dbReference>
<evidence type="ECO:0000256" key="5">
    <source>
        <dbReference type="ARBA" id="ARBA00022729"/>
    </source>
</evidence>
<dbReference type="InterPro" id="IPR036942">
    <property type="entry name" value="Beta-barrel_TonB_sf"/>
</dbReference>
<keyword evidence="4 10" id="KW-0812">Transmembrane</keyword>
<evidence type="ECO:0000256" key="4">
    <source>
        <dbReference type="ARBA" id="ARBA00022692"/>
    </source>
</evidence>
<name>B2IFX4_BEII9</name>
<gene>
    <name evidence="14" type="ordered locus">Bind_2092</name>
</gene>
<dbReference type="EMBL" id="CP001016">
    <property type="protein sequence ID" value="ACB95713.1"/>
    <property type="molecule type" value="Genomic_DNA"/>
</dbReference>
<sequence>MLSPSLRMAQSGFFPRALYHSCFLSCLLTSSAFSEEALPALIVTADRVEEPISRTASSITIIPSEEIEKRGTFGLPNVLRGVPGLDLYETGGPGTATSVFLRGSAPGQTLVLIDGMRIGDPSSIDGSVDLGGLVATDLDQIEVLRGPQSALYGSAAMGGVINIVTRKGSGAPRASVLMEGGRYGTAHTRAALSGGTDRLSYAFSIDGLYTSAFPRYGYRITRPLTIGDGVTPLPPAPSSDPTRKGGFHGRLAYNFTNDISIEGGVIGYDSSIRFDNPYAYNTADIFNPYNHQHATFLQGYLLGKADLFDHFLHNRLSLFGNITDHSVWQAQSCYDTAYNAFDCRMGFRGARRGGEYQGDAVLGSLGLFTFGVRLEKEVADTSQDPAPPGAFDPIHASQTTYSGFAQHQLTLFDRFDITYGGRMDAIDKGPTFTTWRATGAYRIEETGTKLRASAGTGARIGSLYQRFSQYGNPALAPEYSIGYDAGIEQTLFGGHVSFSANYFENRFRNLIDFGMSASCFAIQVSGCYNNIGRAETKGVEFASEAVLIPDEWRLRASYTHLVATNLDTQQRVPRRPRDKGMLSIIYSAIPDFEFEARGLFVSATPDYDYTYGHAVMLPAYARIDLFASYKLNETVTCFARIENVNDARYEEVYNYGTPGRSLYGGLRVTW</sequence>
<evidence type="ECO:0000256" key="1">
    <source>
        <dbReference type="ARBA" id="ARBA00004571"/>
    </source>
</evidence>
<evidence type="ECO:0000256" key="11">
    <source>
        <dbReference type="RuleBase" id="RU003357"/>
    </source>
</evidence>
<dbReference type="GO" id="GO:0044718">
    <property type="term" value="P:siderophore transmembrane transport"/>
    <property type="evidence" value="ECO:0007669"/>
    <property type="project" value="TreeGrafter"/>
</dbReference>
<reference evidence="14 15" key="2">
    <citation type="journal article" date="2010" name="J. Bacteriol.">
        <title>Complete genome sequence of Beijerinckia indica subsp. indica.</title>
        <authorList>
            <person name="Tamas I."/>
            <person name="Dedysh S.N."/>
            <person name="Liesack W."/>
            <person name="Stott M.B."/>
            <person name="Alam M."/>
            <person name="Murrell J.C."/>
            <person name="Dunfield P.F."/>
        </authorList>
    </citation>
    <scope>NUCLEOTIDE SEQUENCE [LARGE SCALE GENOMIC DNA]</scope>
    <source>
        <strain evidence="15">ATCC 9039 / DSM 1715 / NCIMB 8712</strain>
    </source>
</reference>
<dbReference type="Pfam" id="PF00593">
    <property type="entry name" value="TonB_dep_Rec_b-barrel"/>
    <property type="match status" value="1"/>
</dbReference>
<evidence type="ECO:0000259" key="13">
    <source>
        <dbReference type="Pfam" id="PF07715"/>
    </source>
</evidence>
<evidence type="ECO:0000256" key="10">
    <source>
        <dbReference type="PROSITE-ProRule" id="PRU01360"/>
    </source>
</evidence>
<proteinExistence type="inferred from homology"/>
<dbReference type="InterPro" id="IPR000531">
    <property type="entry name" value="Beta-barrel_TonB"/>
</dbReference>
<feature type="domain" description="TonB-dependent receptor-like beta-barrel" evidence="12">
    <location>
        <begin position="211"/>
        <end position="644"/>
    </location>
</feature>
<evidence type="ECO:0000313" key="14">
    <source>
        <dbReference type="EMBL" id="ACB95713.1"/>
    </source>
</evidence>
<accession>B2IFX4</accession>
<evidence type="ECO:0000256" key="8">
    <source>
        <dbReference type="ARBA" id="ARBA00023170"/>
    </source>
</evidence>
<dbReference type="PANTHER" id="PTHR30069">
    <property type="entry name" value="TONB-DEPENDENT OUTER MEMBRANE RECEPTOR"/>
    <property type="match status" value="1"/>
</dbReference>
<dbReference type="GO" id="GO:0009279">
    <property type="term" value="C:cell outer membrane"/>
    <property type="evidence" value="ECO:0007669"/>
    <property type="project" value="UniProtKB-SubCell"/>
</dbReference>
<evidence type="ECO:0000256" key="7">
    <source>
        <dbReference type="ARBA" id="ARBA00023136"/>
    </source>
</evidence>
<feature type="domain" description="TonB-dependent receptor plug" evidence="13">
    <location>
        <begin position="53"/>
        <end position="160"/>
    </location>
</feature>
<dbReference type="HOGENOM" id="CLU_008287_18_5_5"/>
<evidence type="ECO:0000256" key="6">
    <source>
        <dbReference type="ARBA" id="ARBA00023077"/>
    </source>
</evidence>
<organism evidence="14 15">
    <name type="scientific">Beijerinckia indica subsp. indica (strain ATCC 9039 / DSM 1715 / NCIMB 8712)</name>
    <dbReference type="NCBI Taxonomy" id="395963"/>
    <lineage>
        <taxon>Bacteria</taxon>
        <taxon>Pseudomonadati</taxon>
        <taxon>Pseudomonadota</taxon>
        <taxon>Alphaproteobacteria</taxon>
        <taxon>Hyphomicrobiales</taxon>
        <taxon>Beijerinckiaceae</taxon>
        <taxon>Beijerinckia</taxon>
    </lineage>
</organism>
<dbReference type="eggNOG" id="COG4206">
    <property type="taxonomic scope" value="Bacteria"/>
</dbReference>
<dbReference type="Proteomes" id="UP000001695">
    <property type="component" value="Chromosome"/>
</dbReference>
<dbReference type="InterPro" id="IPR012910">
    <property type="entry name" value="Plug_dom"/>
</dbReference>
<comment type="subcellular location">
    <subcellularLocation>
        <location evidence="1 10">Cell outer membrane</location>
        <topology evidence="1 10">Multi-pass membrane protein</topology>
    </subcellularLocation>
</comment>
<dbReference type="CDD" id="cd01347">
    <property type="entry name" value="ligand_gated_channel"/>
    <property type="match status" value="1"/>
</dbReference>
<keyword evidence="8 14" id="KW-0675">Receptor</keyword>
<dbReference type="PROSITE" id="PS52016">
    <property type="entry name" value="TONB_DEPENDENT_REC_3"/>
    <property type="match status" value="1"/>
</dbReference>
<keyword evidence="5" id="KW-0732">Signal</keyword>
<dbReference type="SUPFAM" id="SSF56935">
    <property type="entry name" value="Porins"/>
    <property type="match status" value="1"/>
</dbReference>
<keyword evidence="3 10" id="KW-1134">Transmembrane beta strand</keyword>
<evidence type="ECO:0000313" key="15">
    <source>
        <dbReference type="Proteomes" id="UP000001695"/>
    </source>
</evidence>
<dbReference type="InterPro" id="IPR039426">
    <property type="entry name" value="TonB-dep_rcpt-like"/>
</dbReference>
<protein>
    <submittedName>
        <fullName evidence="14">TonB-dependent receptor</fullName>
    </submittedName>
</protein>
<dbReference type="Pfam" id="PF07715">
    <property type="entry name" value="Plug"/>
    <property type="match status" value="1"/>
</dbReference>
<keyword evidence="2 10" id="KW-0813">Transport</keyword>
<dbReference type="Gene3D" id="2.170.130.10">
    <property type="entry name" value="TonB-dependent receptor, plug domain"/>
    <property type="match status" value="1"/>
</dbReference>
<evidence type="ECO:0000259" key="12">
    <source>
        <dbReference type="Pfam" id="PF00593"/>
    </source>
</evidence>
<evidence type="ECO:0000256" key="3">
    <source>
        <dbReference type="ARBA" id="ARBA00022452"/>
    </source>
</evidence>
<keyword evidence="15" id="KW-1185">Reference proteome</keyword>
<dbReference type="PANTHER" id="PTHR30069:SF29">
    <property type="entry name" value="HEMOGLOBIN AND HEMOGLOBIN-HAPTOGLOBIN-BINDING PROTEIN 1-RELATED"/>
    <property type="match status" value="1"/>
</dbReference>
<dbReference type="InterPro" id="IPR037066">
    <property type="entry name" value="Plug_dom_sf"/>
</dbReference>
<evidence type="ECO:0000256" key="9">
    <source>
        <dbReference type="ARBA" id="ARBA00023237"/>
    </source>
</evidence>
<comment type="similarity">
    <text evidence="10 11">Belongs to the TonB-dependent receptor family.</text>
</comment>
<dbReference type="KEGG" id="bid:Bind_2092"/>